<dbReference type="AlphaFoldDB" id="X0ZT89"/>
<organism evidence="2">
    <name type="scientific">marine sediment metagenome</name>
    <dbReference type="NCBI Taxonomy" id="412755"/>
    <lineage>
        <taxon>unclassified sequences</taxon>
        <taxon>metagenomes</taxon>
        <taxon>ecological metagenomes</taxon>
    </lineage>
</organism>
<dbReference type="InterPro" id="IPR029063">
    <property type="entry name" value="SAM-dependent_MTases_sf"/>
</dbReference>
<proteinExistence type="predicted"/>
<sequence length="80" mass="8958">MNEIFYEMFKDMPRQGPGKPEYTKKALSFCSLPDNPIILDIGCGTGAQTIALAENTNCKITAVDNHKPFLEELIKKSKRP</sequence>
<feature type="domain" description="Methyltransferase" evidence="1">
    <location>
        <begin position="38"/>
        <end position="77"/>
    </location>
</feature>
<protein>
    <recommendedName>
        <fullName evidence="1">Methyltransferase domain-containing protein</fullName>
    </recommendedName>
</protein>
<comment type="caution">
    <text evidence="2">The sequence shown here is derived from an EMBL/GenBank/DDBJ whole genome shotgun (WGS) entry which is preliminary data.</text>
</comment>
<reference evidence="2" key="1">
    <citation type="journal article" date="2014" name="Front. Microbiol.">
        <title>High frequency of phylogenetically diverse reductive dehalogenase-homologous genes in deep subseafloor sedimentary metagenomes.</title>
        <authorList>
            <person name="Kawai M."/>
            <person name="Futagami T."/>
            <person name="Toyoda A."/>
            <person name="Takaki Y."/>
            <person name="Nishi S."/>
            <person name="Hori S."/>
            <person name="Arai W."/>
            <person name="Tsubouchi T."/>
            <person name="Morono Y."/>
            <person name="Uchiyama I."/>
            <person name="Ito T."/>
            <person name="Fujiyama A."/>
            <person name="Inagaki F."/>
            <person name="Takami H."/>
        </authorList>
    </citation>
    <scope>NUCLEOTIDE SEQUENCE</scope>
    <source>
        <strain evidence="2">Expedition CK06-06</strain>
    </source>
</reference>
<accession>X0ZT89</accession>
<gene>
    <name evidence="2" type="ORF">S01H4_05740</name>
</gene>
<dbReference type="EMBL" id="BART01001694">
    <property type="protein sequence ID" value="GAG72499.1"/>
    <property type="molecule type" value="Genomic_DNA"/>
</dbReference>
<evidence type="ECO:0000313" key="2">
    <source>
        <dbReference type="EMBL" id="GAG72499.1"/>
    </source>
</evidence>
<evidence type="ECO:0000259" key="1">
    <source>
        <dbReference type="Pfam" id="PF13649"/>
    </source>
</evidence>
<name>X0ZT89_9ZZZZ</name>
<dbReference type="Pfam" id="PF13649">
    <property type="entry name" value="Methyltransf_25"/>
    <property type="match status" value="1"/>
</dbReference>
<dbReference type="InterPro" id="IPR041698">
    <property type="entry name" value="Methyltransf_25"/>
</dbReference>
<dbReference type="CDD" id="cd02440">
    <property type="entry name" value="AdoMet_MTases"/>
    <property type="match status" value="1"/>
</dbReference>
<dbReference type="SUPFAM" id="SSF53335">
    <property type="entry name" value="S-adenosyl-L-methionine-dependent methyltransferases"/>
    <property type="match status" value="1"/>
</dbReference>
<dbReference type="Gene3D" id="3.40.50.150">
    <property type="entry name" value="Vaccinia Virus protein VP39"/>
    <property type="match status" value="1"/>
</dbReference>